<evidence type="ECO:0000256" key="3">
    <source>
        <dbReference type="SAM" id="MobiDB-lite"/>
    </source>
</evidence>
<evidence type="ECO:0000256" key="1">
    <source>
        <dbReference type="ARBA" id="ARBA00022737"/>
    </source>
</evidence>
<reference evidence="7" key="1">
    <citation type="submission" date="2020-05" db="EMBL/GenBank/DDBJ databases">
        <title>Mycena genomes resolve the evolution of fungal bioluminescence.</title>
        <authorList>
            <person name="Tsai I.J."/>
        </authorList>
    </citation>
    <scope>NUCLEOTIDE SEQUENCE</scope>
    <source>
        <strain evidence="7">160909Yilan</strain>
    </source>
</reference>
<dbReference type="GO" id="GO:0016020">
    <property type="term" value="C:membrane"/>
    <property type="evidence" value="ECO:0007669"/>
    <property type="project" value="UniProtKB-UniRule"/>
</dbReference>
<evidence type="ECO:0000256" key="2">
    <source>
        <dbReference type="PROSITE-ProRule" id="PRU01193"/>
    </source>
</evidence>
<evidence type="ECO:0000313" key="8">
    <source>
        <dbReference type="Proteomes" id="UP000623467"/>
    </source>
</evidence>
<dbReference type="GO" id="GO:0010960">
    <property type="term" value="P:magnesium ion homeostasis"/>
    <property type="evidence" value="ECO:0007669"/>
    <property type="project" value="InterPro"/>
</dbReference>
<dbReference type="Gene3D" id="3.10.580.10">
    <property type="entry name" value="CBS-domain"/>
    <property type="match status" value="1"/>
</dbReference>
<accession>A0A8H6YI59</accession>
<dbReference type="InterPro" id="IPR002550">
    <property type="entry name" value="CNNM"/>
</dbReference>
<dbReference type="OrthoDB" id="5353557at2759"/>
<dbReference type="PROSITE" id="PS51846">
    <property type="entry name" value="CNNM"/>
    <property type="match status" value="1"/>
</dbReference>
<feature type="domain" description="CNNM transmembrane" evidence="6">
    <location>
        <begin position="1"/>
        <end position="282"/>
    </location>
</feature>
<sequence>MRNRYSLLLLVRCALASPLLTGLKKPAHSNHRQKDTHPPRDVVVRVLGADPRQRGPGSARWCLCWLNSWANGPRYDELHLRVLATSSTDENEQKNAKKVLDLMQKGRHWVLVVLLLGNVIVNESLPIFLDSAIGGGFAAVALSTTAIVIFGYRLPQIITNTTLTSNFLTLLGKTATCRRNPGLLGAVFAFMLRTLGPWRSPSLPPSRIIPQAMAVRYGLSIGATCAPFVLVLMYILAPIAYPIARLLDAVLGANETHTYKKAELKSFLQFHRTGEEPLRDDEISILNGVLELNTKHVEEIMTPMRVRHCSRSLFIYPHSHLRPPGCRHALLLRHPRRQARRNHAPLLSGYSRFPVHEPHDPDAFVGLLLIKKLIKYDPAQALPVSSMPLSILPEAPPSINCFQALDYFQTGRAHLLLISNTPASLVVRSVSLPLRVHIIEEILSEEIVDETDRYEDNVTKQKARRITTAAVMRGIVERVANSGASTGERTPMLTARSLSRSVSRSVDRGADGERTPLVSALSSSVTERNNAMAAAAAARGGGWERWEGAGRVRGRRSRGREDSAWIHDYLAQRWERTAAMNAHATACLEWQNSNPWVAAKPSSLFGDSSNQVDFRDTASRTEALLRVMLRLSWYRTAILPNDA</sequence>
<feature type="chain" id="PRO_5034067884" evidence="5">
    <location>
        <begin position="17"/>
        <end position="643"/>
    </location>
</feature>
<dbReference type="PANTHER" id="PTHR12064">
    <property type="entry name" value="METAL TRANSPORTER CNNM"/>
    <property type="match status" value="1"/>
</dbReference>
<feature type="transmembrane region" description="Helical" evidence="4">
    <location>
        <begin position="109"/>
        <end position="129"/>
    </location>
</feature>
<dbReference type="AlphaFoldDB" id="A0A8H6YI59"/>
<keyword evidence="2 4" id="KW-1133">Transmembrane helix</keyword>
<dbReference type="EMBL" id="JACAZH010000009">
    <property type="protein sequence ID" value="KAF7358684.1"/>
    <property type="molecule type" value="Genomic_DNA"/>
</dbReference>
<dbReference type="InterPro" id="IPR045095">
    <property type="entry name" value="ACDP"/>
</dbReference>
<keyword evidence="2 4" id="KW-0812">Transmembrane</keyword>
<name>A0A8H6YI59_9AGAR</name>
<evidence type="ECO:0000259" key="6">
    <source>
        <dbReference type="PROSITE" id="PS51846"/>
    </source>
</evidence>
<keyword evidence="7" id="KW-0418">Kinase</keyword>
<keyword evidence="7" id="KW-0808">Transferase</keyword>
<keyword evidence="1" id="KW-0677">Repeat</keyword>
<feature type="region of interest" description="Disordered" evidence="3">
    <location>
        <begin position="484"/>
        <end position="512"/>
    </location>
</feature>
<protein>
    <submittedName>
        <fullName evidence="7">CAMK CAMKL CHK1 protein kinase</fullName>
    </submittedName>
</protein>
<proteinExistence type="predicted"/>
<organism evidence="7 8">
    <name type="scientific">Mycena sanguinolenta</name>
    <dbReference type="NCBI Taxonomy" id="230812"/>
    <lineage>
        <taxon>Eukaryota</taxon>
        <taxon>Fungi</taxon>
        <taxon>Dikarya</taxon>
        <taxon>Basidiomycota</taxon>
        <taxon>Agaricomycotina</taxon>
        <taxon>Agaricomycetes</taxon>
        <taxon>Agaricomycetidae</taxon>
        <taxon>Agaricales</taxon>
        <taxon>Marasmiineae</taxon>
        <taxon>Mycenaceae</taxon>
        <taxon>Mycena</taxon>
    </lineage>
</organism>
<dbReference type="PANTHER" id="PTHR12064:SF97">
    <property type="entry name" value="METAL TRANSPORTER CNNM-5"/>
    <property type="match status" value="1"/>
</dbReference>
<keyword evidence="2 4" id="KW-0472">Membrane</keyword>
<dbReference type="GO" id="GO:0005737">
    <property type="term" value="C:cytoplasm"/>
    <property type="evidence" value="ECO:0007669"/>
    <property type="project" value="TreeGrafter"/>
</dbReference>
<keyword evidence="5" id="KW-0732">Signal</keyword>
<dbReference type="GO" id="GO:0016301">
    <property type="term" value="F:kinase activity"/>
    <property type="evidence" value="ECO:0007669"/>
    <property type="project" value="UniProtKB-KW"/>
</dbReference>
<evidence type="ECO:0000313" key="7">
    <source>
        <dbReference type="EMBL" id="KAF7358684.1"/>
    </source>
</evidence>
<feature type="transmembrane region" description="Helical" evidence="4">
    <location>
        <begin position="217"/>
        <end position="237"/>
    </location>
</feature>
<feature type="transmembrane region" description="Helical" evidence="4">
    <location>
        <begin position="136"/>
        <end position="158"/>
    </location>
</feature>
<comment type="caution">
    <text evidence="7">The sequence shown here is derived from an EMBL/GenBank/DDBJ whole genome shotgun (WGS) entry which is preliminary data.</text>
</comment>
<feature type="signal peptide" evidence="5">
    <location>
        <begin position="1"/>
        <end position="16"/>
    </location>
</feature>
<dbReference type="InterPro" id="IPR046342">
    <property type="entry name" value="CBS_dom_sf"/>
</dbReference>
<dbReference type="GO" id="GO:0030026">
    <property type="term" value="P:intracellular manganese ion homeostasis"/>
    <property type="evidence" value="ECO:0007669"/>
    <property type="project" value="TreeGrafter"/>
</dbReference>
<dbReference type="Proteomes" id="UP000623467">
    <property type="component" value="Unassembled WGS sequence"/>
</dbReference>
<evidence type="ECO:0000256" key="5">
    <source>
        <dbReference type="SAM" id="SignalP"/>
    </source>
</evidence>
<keyword evidence="8" id="KW-1185">Reference proteome</keyword>
<dbReference type="Pfam" id="PF01595">
    <property type="entry name" value="CNNM"/>
    <property type="match status" value="2"/>
</dbReference>
<gene>
    <name evidence="7" type="ORF">MSAN_01207400</name>
</gene>
<evidence type="ECO:0000256" key="4">
    <source>
        <dbReference type="SAM" id="Phobius"/>
    </source>
</evidence>